<accession>A0A8J7U6E2</accession>
<keyword evidence="7" id="KW-0799">Topoisomerase</keyword>
<dbReference type="EC" id="5.6.2.2" evidence="4"/>
<keyword evidence="6" id="KW-0067">ATP-binding</keyword>
<name>A0A8J7U6E2_9BACT</name>
<dbReference type="InterPro" id="IPR014721">
    <property type="entry name" value="Ribsml_uS5_D2-typ_fold_subgr"/>
</dbReference>
<sequence length="352" mass="38887">MEHDREAVRKRPGMYVGNTDNGDGVLQILWEVVGNAFDQYLQGLATSVQVRIEDNRVMVRDDGAGIAPFYEDGRPRLIPFITEIRDTATADGHFPHVHLVFGSSGLGLAPVSFLSKEFELQTVWGGTRYRVHCRDGHLQGDLIDEGPDTGRGTTVSFSPDPAIFGCISYPLDHVKERLGHLAAFYPDYQVRFQGEAIRRPRGLLELLDEGTEGLTPLGEPLSVAGEARGIRVFCVWQWYPGERPRDGSVLSFLNHAVTVAHGTHVSGFLDCLRRELGEAAETAGCDPAAFDPTQNVHAVIHAFMAEPRFGGPTRDHLKSPEVAEVMDHLVSARLKTLIAEKPTWFNRLLAGR</sequence>
<evidence type="ECO:0000313" key="12">
    <source>
        <dbReference type="EMBL" id="MBO1321824.1"/>
    </source>
</evidence>
<evidence type="ECO:0000256" key="9">
    <source>
        <dbReference type="ARBA" id="ARBA00023235"/>
    </source>
</evidence>
<dbReference type="Gene3D" id="3.30.230.10">
    <property type="match status" value="1"/>
</dbReference>
<dbReference type="Pfam" id="PF00204">
    <property type="entry name" value="DNA_gyraseB"/>
    <property type="match status" value="1"/>
</dbReference>
<organism evidence="12 13">
    <name type="scientific">Acanthopleuribacter pedis</name>
    <dbReference type="NCBI Taxonomy" id="442870"/>
    <lineage>
        <taxon>Bacteria</taxon>
        <taxon>Pseudomonadati</taxon>
        <taxon>Acidobacteriota</taxon>
        <taxon>Holophagae</taxon>
        <taxon>Acanthopleuribacterales</taxon>
        <taxon>Acanthopleuribacteraceae</taxon>
        <taxon>Acanthopleuribacter</taxon>
    </lineage>
</organism>
<feature type="domain" description="Histidine kinase/HSP90-like ATPase" evidence="11">
    <location>
        <begin position="23"/>
        <end position="160"/>
    </location>
</feature>
<gene>
    <name evidence="12" type="ORF">J3U88_25315</name>
</gene>
<evidence type="ECO:0000256" key="8">
    <source>
        <dbReference type="ARBA" id="ARBA00023125"/>
    </source>
</evidence>
<feature type="domain" description="DNA topoisomerase type IIA subunit B" evidence="10">
    <location>
        <begin position="202"/>
        <end position="349"/>
    </location>
</feature>
<dbReference type="InterPro" id="IPR013506">
    <property type="entry name" value="Topo_IIA_bsu_dom2"/>
</dbReference>
<dbReference type="InterPro" id="IPR001241">
    <property type="entry name" value="Topo_IIA"/>
</dbReference>
<comment type="cofactor">
    <cofactor evidence="2">
        <name>Mg(2+)</name>
        <dbReference type="ChEBI" id="CHEBI:18420"/>
    </cofactor>
</comment>
<evidence type="ECO:0000259" key="11">
    <source>
        <dbReference type="Pfam" id="PF02518"/>
    </source>
</evidence>
<evidence type="ECO:0000256" key="1">
    <source>
        <dbReference type="ARBA" id="ARBA00000185"/>
    </source>
</evidence>
<dbReference type="AlphaFoldDB" id="A0A8J7U6E2"/>
<evidence type="ECO:0000256" key="5">
    <source>
        <dbReference type="ARBA" id="ARBA00022741"/>
    </source>
</evidence>
<dbReference type="SMART" id="SM00433">
    <property type="entry name" value="TOP2c"/>
    <property type="match status" value="1"/>
</dbReference>
<evidence type="ECO:0000259" key="10">
    <source>
        <dbReference type="Pfam" id="PF00204"/>
    </source>
</evidence>
<dbReference type="RefSeq" id="WP_207861797.1">
    <property type="nucleotide sequence ID" value="NZ_JAFREP010000028.1"/>
</dbReference>
<dbReference type="Gene3D" id="3.30.565.10">
    <property type="entry name" value="Histidine kinase-like ATPase, C-terminal domain"/>
    <property type="match status" value="1"/>
</dbReference>
<evidence type="ECO:0000256" key="4">
    <source>
        <dbReference type="ARBA" id="ARBA00012895"/>
    </source>
</evidence>
<dbReference type="PRINTS" id="PR00418">
    <property type="entry name" value="TPI2FAMILY"/>
</dbReference>
<evidence type="ECO:0000256" key="7">
    <source>
        <dbReference type="ARBA" id="ARBA00023029"/>
    </source>
</evidence>
<dbReference type="Proteomes" id="UP000664417">
    <property type="component" value="Unassembled WGS sequence"/>
</dbReference>
<dbReference type="GO" id="GO:0003677">
    <property type="term" value="F:DNA binding"/>
    <property type="evidence" value="ECO:0007669"/>
    <property type="project" value="UniProtKB-KW"/>
</dbReference>
<dbReference type="PANTHER" id="PTHR45866">
    <property type="entry name" value="DNA GYRASE/TOPOISOMERASE SUBUNIT B"/>
    <property type="match status" value="1"/>
</dbReference>
<dbReference type="PANTHER" id="PTHR45866:SF1">
    <property type="entry name" value="DNA GYRASE SUBUNIT B, MITOCHONDRIAL"/>
    <property type="match status" value="1"/>
</dbReference>
<evidence type="ECO:0000256" key="6">
    <source>
        <dbReference type="ARBA" id="ARBA00022840"/>
    </source>
</evidence>
<evidence type="ECO:0000256" key="2">
    <source>
        <dbReference type="ARBA" id="ARBA00001946"/>
    </source>
</evidence>
<dbReference type="InterPro" id="IPR036890">
    <property type="entry name" value="HATPase_C_sf"/>
</dbReference>
<comment type="similarity">
    <text evidence="3">Belongs to the type II topoisomerase GyrB family.</text>
</comment>
<dbReference type="EMBL" id="JAFREP010000028">
    <property type="protein sequence ID" value="MBO1321824.1"/>
    <property type="molecule type" value="Genomic_DNA"/>
</dbReference>
<evidence type="ECO:0000256" key="3">
    <source>
        <dbReference type="ARBA" id="ARBA00010708"/>
    </source>
</evidence>
<dbReference type="SUPFAM" id="SSF55874">
    <property type="entry name" value="ATPase domain of HSP90 chaperone/DNA topoisomerase II/histidine kinase"/>
    <property type="match status" value="1"/>
</dbReference>
<dbReference type="GO" id="GO:0005524">
    <property type="term" value="F:ATP binding"/>
    <property type="evidence" value="ECO:0007669"/>
    <property type="project" value="UniProtKB-KW"/>
</dbReference>
<evidence type="ECO:0000313" key="13">
    <source>
        <dbReference type="Proteomes" id="UP000664417"/>
    </source>
</evidence>
<comment type="catalytic activity">
    <reaction evidence="1">
        <text>ATP-dependent breakage, passage and rejoining of double-stranded DNA.</text>
        <dbReference type="EC" id="5.6.2.2"/>
    </reaction>
</comment>
<reference evidence="12" key="1">
    <citation type="submission" date="2021-03" db="EMBL/GenBank/DDBJ databases">
        <authorList>
            <person name="Wang G."/>
        </authorList>
    </citation>
    <scope>NUCLEOTIDE SEQUENCE</scope>
    <source>
        <strain evidence="12">KCTC 12899</strain>
    </source>
</reference>
<protein>
    <recommendedName>
        <fullName evidence="4">DNA topoisomerase (ATP-hydrolyzing)</fullName>
        <ecNumber evidence="4">5.6.2.2</ecNumber>
    </recommendedName>
</protein>
<keyword evidence="13" id="KW-1185">Reference proteome</keyword>
<dbReference type="GO" id="GO:0003918">
    <property type="term" value="F:DNA topoisomerase type II (double strand cut, ATP-hydrolyzing) activity"/>
    <property type="evidence" value="ECO:0007669"/>
    <property type="project" value="UniProtKB-EC"/>
</dbReference>
<dbReference type="SUPFAM" id="SSF54211">
    <property type="entry name" value="Ribosomal protein S5 domain 2-like"/>
    <property type="match status" value="1"/>
</dbReference>
<dbReference type="InterPro" id="IPR003594">
    <property type="entry name" value="HATPase_dom"/>
</dbReference>
<dbReference type="GO" id="GO:0006265">
    <property type="term" value="P:DNA topological change"/>
    <property type="evidence" value="ECO:0007669"/>
    <property type="project" value="InterPro"/>
</dbReference>
<keyword evidence="8" id="KW-0238">DNA-binding</keyword>
<proteinExistence type="inferred from homology"/>
<dbReference type="InterPro" id="IPR020568">
    <property type="entry name" value="Ribosomal_Su5_D2-typ_SF"/>
</dbReference>
<keyword evidence="9" id="KW-0413">Isomerase</keyword>
<keyword evidence="5" id="KW-0547">Nucleotide-binding</keyword>
<comment type="caution">
    <text evidence="12">The sequence shown here is derived from an EMBL/GenBank/DDBJ whole genome shotgun (WGS) entry which is preliminary data.</text>
</comment>
<dbReference type="Pfam" id="PF02518">
    <property type="entry name" value="HATPase_c"/>
    <property type="match status" value="1"/>
</dbReference>